<protein>
    <submittedName>
        <fullName evidence="1">Uncharacterized protein</fullName>
    </submittedName>
</protein>
<proteinExistence type="predicted"/>
<dbReference type="GO" id="GO:0050482">
    <property type="term" value="P:arachidonate secretion"/>
    <property type="evidence" value="ECO:0007669"/>
    <property type="project" value="InterPro"/>
</dbReference>
<evidence type="ECO:0000313" key="1">
    <source>
        <dbReference type="EMBL" id="SFV60205.1"/>
    </source>
</evidence>
<reference evidence="1" key="1">
    <citation type="submission" date="2016-10" db="EMBL/GenBank/DDBJ databases">
        <authorList>
            <person name="de Groot N.N."/>
        </authorList>
    </citation>
    <scope>NUCLEOTIDE SEQUENCE</scope>
</reference>
<dbReference type="SUPFAM" id="SSF48619">
    <property type="entry name" value="Phospholipase A2, PLA2"/>
    <property type="match status" value="1"/>
</dbReference>
<dbReference type="EMBL" id="FPHG01000042">
    <property type="protein sequence ID" value="SFV60205.1"/>
    <property type="molecule type" value="Genomic_DNA"/>
</dbReference>
<dbReference type="GO" id="GO:0006644">
    <property type="term" value="P:phospholipid metabolic process"/>
    <property type="evidence" value="ECO:0007669"/>
    <property type="project" value="InterPro"/>
</dbReference>
<gene>
    <name evidence="1" type="ORF">MNB_SV-9-801</name>
</gene>
<dbReference type="AlphaFoldDB" id="A0A1W1C380"/>
<dbReference type="Gene3D" id="1.20.90.10">
    <property type="entry name" value="Phospholipase A2 domain"/>
    <property type="match status" value="1"/>
</dbReference>
<dbReference type="InterPro" id="IPR036444">
    <property type="entry name" value="PLipase_A2_dom_sf"/>
</dbReference>
<accession>A0A1W1C380</accession>
<dbReference type="GO" id="GO:0004623">
    <property type="term" value="F:phospholipase A2 activity"/>
    <property type="evidence" value="ECO:0007669"/>
    <property type="project" value="InterPro"/>
</dbReference>
<sequence length="217" mass="25329">MRNIILMMMIFTNLIYSNNFDRLNSSPTQEMLLNQKSSKLCDNPAMAKENFDNDFKYGCFCGKNYPNIKSDTKKEYKYLSRMEKDKLIAKYYSIKPYDDIDNLCMQHDICYIYEGREDQLCNDVLYSEMRTLSNKFYEKARGQDSNSKDMRCERLSSDIAVIFKTIFGAGSNLSMMRFGMFMMVNTPMTVMSKGIQKMSHGMNDSSLYPLPNEKCNL</sequence>
<organism evidence="1">
    <name type="scientific">hydrothermal vent metagenome</name>
    <dbReference type="NCBI Taxonomy" id="652676"/>
    <lineage>
        <taxon>unclassified sequences</taxon>
        <taxon>metagenomes</taxon>
        <taxon>ecological metagenomes</taxon>
    </lineage>
</organism>
<name>A0A1W1C380_9ZZZZ</name>